<evidence type="ECO:0000313" key="4">
    <source>
        <dbReference type="RefSeq" id="XP_013791241.2"/>
    </source>
</evidence>
<accession>A0ABM1BYT4</accession>
<dbReference type="InterPro" id="IPR000242">
    <property type="entry name" value="PTP_cat"/>
</dbReference>
<feature type="domain" description="Tyrosine-protein phosphatase" evidence="2">
    <location>
        <begin position="228"/>
        <end position="328"/>
    </location>
</feature>
<evidence type="ECO:0000256" key="1">
    <source>
        <dbReference type="SAM" id="Phobius"/>
    </source>
</evidence>
<dbReference type="SUPFAM" id="SSF52799">
    <property type="entry name" value="(Phosphotyrosine protein) phosphatases II"/>
    <property type="match status" value="1"/>
</dbReference>
<keyword evidence="1" id="KW-1133">Transmembrane helix</keyword>
<sequence length="347" mass="38053">MSEIEVTSTSPDLVSRRNLSNYPYIIASGENHQHNAMGMKLGSEPSIYTNDPAVTKQFVPPPHPAQSMEIVPQKAAINMDVLPQCVPDTTFGEPRVSLPSLPSFSAVGPPGLSGVSQNLQHQIENKVFENPSPLESNTPVTFLQDDHIKMRTDTDAVPIQSSRIGSVSAPQGGGTPTYAHAMGPMMVAAMNGLTLSPPDMLQSRQDGVNSPRDTKIQMLESKLGEGEVFLEFEQIIKKKPTTQILTALLPENISRNRFKDVLPYEENRVRLTPNKENKTGYINASHITVSIGGVQRFYIAAQAPLSNTVHSFWQMIWEHRVSIVVMVTGIQVSLLPSFFFFSVSGGE</sequence>
<protein>
    <submittedName>
        <fullName evidence="4">Tyrosine-protein phosphatase non-receptor type 21-like</fullName>
    </submittedName>
</protein>
<dbReference type="PROSITE" id="PS50055">
    <property type="entry name" value="TYR_PHOSPHATASE_PTP"/>
    <property type="match status" value="1"/>
</dbReference>
<dbReference type="InterPro" id="IPR029021">
    <property type="entry name" value="Prot-tyrosine_phosphatase-like"/>
</dbReference>
<evidence type="ECO:0000313" key="3">
    <source>
        <dbReference type="Proteomes" id="UP000694941"/>
    </source>
</evidence>
<feature type="non-terminal residue" evidence="4">
    <location>
        <position position="347"/>
    </location>
</feature>
<keyword evidence="3" id="KW-1185">Reference proteome</keyword>
<dbReference type="PANTHER" id="PTHR45706">
    <property type="entry name" value="TYROSINE-PROTEIN PHOSPHATASE"/>
    <property type="match status" value="1"/>
</dbReference>
<dbReference type="Pfam" id="PF00102">
    <property type="entry name" value="Y_phosphatase"/>
    <property type="match status" value="1"/>
</dbReference>
<dbReference type="Gene3D" id="3.90.190.10">
    <property type="entry name" value="Protein tyrosine phosphatase superfamily"/>
    <property type="match status" value="1"/>
</dbReference>
<name>A0ABM1BYT4_LIMPO</name>
<gene>
    <name evidence="4" type="primary">LOC106475092</name>
</gene>
<dbReference type="RefSeq" id="XP_013791241.2">
    <property type="nucleotide sequence ID" value="XM_013935787.2"/>
</dbReference>
<dbReference type="PRINTS" id="PR00700">
    <property type="entry name" value="PRTYPHPHTASE"/>
</dbReference>
<proteinExistence type="predicted"/>
<evidence type="ECO:0000259" key="2">
    <source>
        <dbReference type="PROSITE" id="PS50055"/>
    </source>
</evidence>
<keyword evidence="1" id="KW-0812">Transmembrane</keyword>
<dbReference type="GeneID" id="106475092"/>
<feature type="transmembrane region" description="Helical" evidence="1">
    <location>
        <begin position="321"/>
        <end position="341"/>
    </location>
</feature>
<keyword evidence="1" id="KW-0472">Membrane</keyword>
<dbReference type="PANTHER" id="PTHR45706:SF1">
    <property type="entry name" value="PEZ, ISOFORM A"/>
    <property type="match status" value="1"/>
</dbReference>
<organism evidence="3 4">
    <name type="scientific">Limulus polyphemus</name>
    <name type="common">Atlantic horseshoe crab</name>
    <dbReference type="NCBI Taxonomy" id="6850"/>
    <lineage>
        <taxon>Eukaryota</taxon>
        <taxon>Metazoa</taxon>
        <taxon>Ecdysozoa</taxon>
        <taxon>Arthropoda</taxon>
        <taxon>Chelicerata</taxon>
        <taxon>Merostomata</taxon>
        <taxon>Xiphosura</taxon>
        <taxon>Limulidae</taxon>
        <taxon>Limulus</taxon>
    </lineage>
</organism>
<reference evidence="4" key="1">
    <citation type="submission" date="2025-08" db="UniProtKB">
        <authorList>
            <consortium name="RefSeq"/>
        </authorList>
    </citation>
    <scope>IDENTIFICATION</scope>
    <source>
        <tissue evidence="4">Muscle</tissue>
    </source>
</reference>
<dbReference type="Proteomes" id="UP000694941">
    <property type="component" value="Unplaced"/>
</dbReference>
<dbReference type="SMART" id="SM00194">
    <property type="entry name" value="PTPc"/>
    <property type="match status" value="1"/>
</dbReference>